<dbReference type="SUPFAM" id="SSF116734">
    <property type="entry name" value="DNA methylase specificity domain"/>
    <property type="match status" value="2"/>
</dbReference>
<keyword evidence="5" id="KW-0255">Endonuclease</keyword>
<accession>A0AAE3M5Y7</accession>
<evidence type="ECO:0000256" key="3">
    <source>
        <dbReference type="ARBA" id="ARBA00023125"/>
    </source>
</evidence>
<comment type="similarity">
    <text evidence="1">Belongs to the type-I restriction system S methylase family.</text>
</comment>
<keyword evidence="5" id="KW-0540">Nuclease</keyword>
<dbReference type="Gene3D" id="3.90.220.20">
    <property type="entry name" value="DNA methylase specificity domains"/>
    <property type="match status" value="2"/>
</dbReference>
<keyword evidence="2" id="KW-0680">Restriction system</keyword>
<gene>
    <name evidence="5" type="ORF">OM075_12150</name>
</gene>
<evidence type="ECO:0000256" key="1">
    <source>
        <dbReference type="ARBA" id="ARBA00010923"/>
    </source>
</evidence>
<dbReference type="PANTHER" id="PTHR30408:SF12">
    <property type="entry name" value="TYPE I RESTRICTION ENZYME MJAVIII SPECIFICITY SUBUNIT"/>
    <property type="match status" value="1"/>
</dbReference>
<dbReference type="EC" id="3.1.21.-" evidence="5"/>
<reference evidence="5" key="1">
    <citation type="submission" date="2022-10" db="EMBL/GenBank/DDBJ databases">
        <authorList>
            <person name="Yu W.X."/>
        </authorList>
    </citation>
    <scope>NUCLEOTIDE SEQUENCE</scope>
    <source>
        <strain evidence="5">AAT</strain>
    </source>
</reference>
<evidence type="ECO:0000313" key="6">
    <source>
        <dbReference type="Proteomes" id="UP001209229"/>
    </source>
</evidence>
<evidence type="ECO:0000259" key="4">
    <source>
        <dbReference type="Pfam" id="PF01420"/>
    </source>
</evidence>
<proteinExistence type="inferred from homology"/>
<sequence>MESEWKEVEIGTYAKVQGGFAFKGSDFQESGIPVAKIKNVKEGEIDLNDCGFVSEDIATLNSNFYVKKGDVLISMTGSGANAPNSIVGRVAKHIGDDNDFLINQRVGRFLIKDESKLDEEYLYYYLRPKYRQWEFVAIATGSANQVNISSKQIESFIINLPPLQEQKTIAHILGSLDDKIELNRQMNQTLEQMAQALFKSWFVDFDQVIDNALTAGNPIPDDLKEKAERRLALGDKRKPLPEDIQNLFPCSFVFNEELDRWIPEGWRVKSVNDFINVKHGFAFKGEFFSVEPTNDILLTPGNFKIGGGFKGDKFKYYNGEIPSDYILKKNDLLITMTDLSKEGDTLGFPAFVPETKGIRYLHNQRLGKVEYKNEDVGPNYLYYSFCTKRYRDEIVGSASGTTVKHTSPTKICSHKIVKPEKLIVEYFELHCQSLQDRIQENEIQIEQLTTLRDTLLPKLISGEVRVKF</sequence>
<keyword evidence="6" id="KW-1185">Reference proteome</keyword>
<dbReference type="CDD" id="cd17278">
    <property type="entry name" value="RMtype1_S_LdeBORF1052P-TRD2-CR2"/>
    <property type="match status" value="2"/>
</dbReference>
<dbReference type="GO" id="GO:0003677">
    <property type="term" value="F:DNA binding"/>
    <property type="evidence" value="ECO:0007669"/>
    <property type="project" value="UniProtKB-KW"/>
</dbReference>
<dbReference type="Pfam" id="PF01420">
    <property type="entry name" value="Methylase_S"/>
    <property type="match status" value="1"/>
</dbReference>
<organism evidence="5 6">
    <name type="scientific">Plebeiibacterium sediminum</name>
    <dbReference type="NCBI Taxonomy" id="2992112"/>
    <lineage>
        <taxon>Bacteria</taxon>
        <taxon>Pseudomonadati</taxon>
        <taxon>Bacteroidota</taxon>
        <taxon>Bacteroidia</taxon>
        <taxon>Marinilabiliales</taxon>
        <taxon>Marinilabiliaceae</taxon>
        <taxon>Plebeiibacterium</taxon>
    </lineage>
</organism>
<protein>
    <submittedName>
        <fullName evidence="5">Restriction endonuclease subunit S</fullName>
        <ecNumber evidence="5">3.1.21.-</ecNumber>
    </submittedName>
</protein>
<evidence type="ECO:0000256" key="2">
    <source>
        <dbReference type="ARBA" id="ARBA00022747"/>
    </source>
</evidence>
<dbReference type="RefSeq" id="WP_301190790.1">
    <property type="nucleotide sequence ID" value="NZ_JAPDPJ010000026.1"/>
</dbReference>
<name>A0AAE3M5Y7_9BACT</name>
<dbReference type="AlphaFoldDB" id="A0AAE3M5Y7"/>
<evidence type="ECO:0000313" key="5">
    <source>
        <dbReference type="EMBL" id="MCW3787225.1"/>
    </source>
</evidence>
<feature type="domain" description="Type I restriction modification DNA specificity" evidence="4">
    <location>
        <begin position="3"/>
        <end position="192"/>
    </location>
</feature>
<keyword evidence="5" id="KW-0378">Hydrolase</keyword>
<dbReference type="InterPro" id="IPR052021">
    <property type="entry name" value="Type-I_RS_S_subunit"/>
</dbReference>
<dbReference type="GO" id="GO:0016787">
    <property type="term" value="F:hydrolase activity"/>
    <property type="evidence" value="ECO:0007669"/>
    <property type="project" value="UniProtKB-KW"/>
</dbReference>
<dbReference type="EMBL" id="JAPDPJ010000026">
    <property type="protein sequence ID" value="MCW3787225.1"/>
    <property type="molecule type" value="Genomic_DNA"/>
</dbReference>
<dbReference type="PANTHER" id="PTHR30408">
    <property type="entry name" value="TYPE-1 RESTRICTION ENZYME ECOKI SPECIFICITY PROTEIN"/>
    <property type="match status" value="1"/>
</dbReference>
<dbReference type="InterPro" id="IPR000055">
    <property type="entry name" value="Restrct_endonuc_typeI_TRD"/>
</dbReference>
<dbReference type="GO" id="GO:0004519">
    <property type="term" value="F:endonuclease activity"/>
    <property type="evidence" value="ECO:0007669"/>
    <property type="project" value="UniProtKB-KW"/>
</dbReference>
<dbReference type="GO" id="GO:0009307">
    <property type="term" value="P:DNA restriction-modification system"/>
    <property type="evidence" value="ECO:0007669"/>
    <property type="project" value="UniProtKB-KW"/>
</dbReference>
<dbReference type="Proteomes" id="UP001209229">
    <property type="component" value="Unassembled WGS sequence"/>
</dbReference>
<keyword evidence="3" id="KW-0238">DNA-binding</keyword>
<comment type="caution">
    <text evidence="5">The sequence shown here is derived from an EMBL/GenBank/DDBJ whole genome shotgun (WGS) entry which is preliminary data.</text>
</comment>
<dbReference type="InterPro" id="IPR044946">
    <property type="entry name" value="Restrct_endonuc_typeI_TRD_sf"/>
</dbReference>